<dbReference type="PANTHER" id="PTHR46010">
    <property type="entry name" value="PROTEIN IWS1 HOMOLOG"/>
    <property type="match status" value="1"/>
</dbReference>
<feature type="region of interest" description="Disordered" evidence="4">
    <location>
        <begin position="322"/>
        <end position="342"/>
    </location>
</feature>
<evidence type="ECO:0000313" key="7">
    <source>
        <dbReference type="Proteomes" id="UP000269793"/>
    </source>
</evidence>
<dbReference type="Proteomes" id="UP000269793">
    <property type="component" value="Chromosome VI"/>
</dbReference>
<dbReference type="InterPro" id="IPR035441">
    <property type="entry name" value="TFIIS/LEDGF_dom_sf"/>
</dbReference>
<dbReference type="InterPro" id="IPR051037">
    <property type="entry name" value="RNAPII_TF_IWS1"/>
</dbReference>
<dbReference type="InterPro" id="IPR017923">
    <property type="entry name" value="TFIIS_N"/>
</dbReference>
<proteinExistence type="inferred from homology"/>
<dbReference type="OrthoDB" id="21124at2759"/>
<dbReference type="GO" id="GO:0016973">
    <property type="term" value="P:poly(A)+ mRNA export from nucleus"/>
    <property type="evidence" value="ECO:0007669"/>
    <property type="project" value="TreeGrafter"/>
</dbReference>
<keyword evidence="7" id="KW-1185">Reference proteome</keyword>
<dbReference type="GO" id="GO:0005634">
    <property type="term" value="C:nucleus"/>
    <property type="evidence" value="ECO:0007669"/>
    <property type="project" value="UniProtKB-SubCell"/>
</dbReference>
<dbReference type="PROSITE" id="PS51319">
    <property type="entry name" value="TFIIS_N"/>
    <property type="match status" value="1"/>
</dbReference>
<evidence type="ECO:0000259" key="5">
    <source>
        <dbReference type="PROSITE" id="PS51319"/>
    </source>
</evidence>
<comment type="similarity">
    <text evidence="2">Belongs to the IWS1 family.</text>
</comment>
<dbReference type="PANTHER" id="PTHR46010:SF1">
    <property type="entry name" value="PROTEIN IWS1 HOMOLOG"/>
    <property type="match status" value="1"/>
</dbReference>
<dbReference type="STRING" id="425264.A0A3G2S963"/>
<evidence type="ECO:0000256" key="1">
    <source>
        <dbReference type="ARBA" id="ARBA00037349"/>
    </source>
</evidence>
<feature type="compositionally biased region" description="Basic and acidic residues" evidence="4">
    <location>
        <begin position="47"/>
        <end position="59"/>
    </location>
</feature>
<dbReference type="AlphaFoldDB" id="A0A3G2S963"/>
<feature type="domain" description="TFIIS N-terminal" evidence="5">
    <location>
        <begin position="195"/>
        <end position="272"/>
    </location>
</feature>
<keyword evidence="3" id="KW-0539">Nucleus</keyword>
<organism evidence="6 7">
    <name type="scientific">Malassezia restricta (strain ATCC 96810 / NBRC 103918 / CBS 7877)</name>
    <name type="common">Seborrheic dermatitis infection agent</name>
    <dbReference type="NCBI Taxonomy" id="425264"/>
    <lineage>
        <taxon>Eukaryota</taxon>
        <taxon>Fungi</taxon>
        <taxon>Dikarya</taxon>
        <taxon>Basidiomycota</taxon>
        <taxon>Ustilaginomycotina</taxon>
        <taxon>Malasseziomycetes</taxon>
        <taxon>Malasseziales</taxon>
        <taxon>Malasseziaceae</taxon>
        <taxon>Malassezia</taxon>
    </lineage>
</organism>
<protein>
    <submittedName>
        <fullName evidence="6">Transcription factor IWS1</fullName>
    </submittedName>
</protein>
<feature type="region of interest" description="Disordered" evidence="4">
    <location>
        <begin position="1"/>
        <end position="102"/>
    </location>
</feature>
<accession>A0A3G2S963</accession>
<feature type="compositionally biased region" description="Polar residues" evidence="4">
    <location>
        <begin position="286"/>
        <end position="299"/>
    </location>
</feature>
<dbReference type="Pfam" id="PF08711">
    <property type="entry name" value="Med26"/>
    <property type="match status" value="1"/>
</dbReference>
<dbReference type="VEuPathDB" id="FungiDB:DNF11_3440"/>
<comment type="function">
    <text evidence="1">Transcription factor involved in RNA polymerase II transcription regulation. May function in both SPT15/TBP post-recruitment and recruitment steps of transcription.</text>
</comment>
<evidence type="ECO:0000313" key="6">
    <source>
        <dbReference type="EMBL" id="AYO44390.1"/>
    </source>
</evidence>
<sequence length="361" mass="41145">MAARSTEHADIFGVDSDEEIENEVTQPVVESTQNAEPATEINDESGEDHLPHIPRREVTEDMIDPEPKRQKKKHSEPAQDDTEVRNDETNKDEEEPLSGKAQIRAQVEARIEAALNSNKRRNTRRRKTGDDDLELMADEEVSALRAEMLAAADEDEEANRFRQPATAKLRLLPRVVSTLQKTHLQQAIMDNNLLEGVKRWLEPLPDRSLPALNIQKELFGVLENMSIDTISLKMSGLGRVVVFYTLCKRVEPSIHRVAEHLVEVWTRPVLKRSASYRDRQVAQAEWHQNSPHNPSSQLHESAFATDKNRRHVGIPQSVTTGFQVAPRNRGSGGANEHEYQSRLAYNQRLNRFKSRLKEARQ</sequence>
<feature type="compositionally biased region" description="Basic and acidic residues" evidence="4">
    <location>
        <begin position="1"/>
        <end position="10"/>
    </location>
</feature>
<feature type="compositionally biased region" description="Polar residues" evidence="4">
    <location>
        <begin position="23"/>
        <end position="36"/>
    </location>
</feature>
<dbReference type="Gene3D" id="1.20.930.10">
    <property type="entry name" value="Conserved domain common to transcription factors TFIIS, elongin A, CRSP70"/>
    <property type="match status" value="1"/>
</dbReference>
<feature type="region of interest" description="Disordered" evidence="4">
    <location>
        <begin position="281"/>
        <end position="300"/>
    </location>
</feature>
<gene>
    <name evidence="6" type="primary">IWS1</name>
    <name evidence="6" type="ORF">DNF11_3440</name>
</gene>
<evidence type="ECO:0000256" key="4">
    <source>
        <dbReference type="SAM" id="MobiDB-lite"/>
    </source>
</evidence>
<name>A0A3G2S963_MALR7</name>
<dbReference type="EMBL" id="CP033153">
    <property type="protein sequence ID" value="AYO44390.1"/>
    <property type="molecule type" value="Genomic_DNA"/>
</dbReference>
<comment type="subcellular location">
    <subcellularLocation>
        <location evidence="3">Nucleus</location>
    </subcellularLocation>
</comment>
<evidence type="ECO:0000256" key="3">
    <source>
        <dbReference type="PROSITE-ProRule" id="PRU00649"/>
    </source>
</evidence>
<evidence type="ECO:0000256" key="2">
    <source>
        <dbReference type="ARBA" id="ARBA00037992"/>
    </source>
</evidence>
<reference evidence="6 7" key="1">
    <citation type="submission" date="2018-10" db="EMBL/GenBank/DDBJ databases">
        <title>Complete genome sequence of Malassezia restricta CBS 7877.</title>
        <authorList>
            <person name="Morand S.C."/>
            <person name="Bertignac M."/>
            <person name="Iltis A."/>
            <person name="Kolder I."/>
            <person name="Pirovano W."/>
            <person name="Jourdain R."/>
            <person name="Clavaud C."/>
        </authorList>
    </citation>
    <scope>NUCLEOTIDE SEQUENCE [LARGE SCALE GENOMIC DNA]</scope>
    <source>
        <strain evidence="6 7">CBS 7877</strain>
    </source>
</reference>